<proteinExistence type="predicted"/>
<organism evidence="1 2">
    <name type="scientific">Staphylococcus aureus</name>
    <dbReference type="NCBI Taxonomy" id="1280"/>
    <lineage>
        <taxon>Bacteria</taxon>
        <taxon>Bacillati</taxon>
        <taxon>Bacillota</taxon>
        <taxon>Bacilli</taxon>
        <taxon>Bacillales</taxon>
        <taxon>Staphylococcaceae</taxon>
        <taxon>Staphylococcus</taxon>
    </lineage>
</organism>
<accession>A0A380DQN2</accession>
<name>A0A380DQN2_STAAU</name>
<evidence type="ECO:0000313" key="2">
    <source>
        <dbReference type="Proteomes" id="UP000255091"/>
    </source>
</evidence>
<gene>
    <name evidence="1" type="ORF">NCTC6133_01613</name>
</gene>
<sequence>MFWLIVSILAMILSIVSIAINLNNKESRRKLK</sequence>
<evidence type="ECO:0000313" key="1">
    <source>
        <dbReference type="EMBL" id="SUK44082.1"/>
    </source>
</evidence>
<dbReference type="EMBL" id="UHAP01000001">
    <property type="protein sequence ID" value="SUK44082.1"/>
    <property type="molecule type" value="Genomic_DNA"/>
</dbReference>
<dbReference type="Proteomes" id="UP000255091">
    <property type="component" value="Unassembled WGS sequence"/>
</dbReference>
<reference evidence="1 2" key="1">
    <citation type="submission" date="2018-06" db="EMBL/GenBank/DDBJ databases">
        <authorList>
            <consortium name="Pathogen Informatics"/>
            <person name="Doyle S."/>
        </authorList>
    </citation>
    <scope>NUCLEOTIDE SEQUENCE [LARGE SCALE GENOMIC DNA]</scope>
    <source>
        <strain evidence="1 2">NCTC6133</strain>
    </source>
</reference>
<protein>
    <submittedName>
        <fullName evidence="1">Uncharacterized protein</fullName>
    </submittedName>
</protein>
<dbReference type="AlphaFoldDB" id="A0A380DQN2"/>